<dbReference type="SUPFAM" id="SSF53756">
    <property type="entry name" value="UDP-Glycosyltransferase/glycogen phosphorylase"/>
    <property type="match status" value="1"/>
</dbReference>
<dbReference type="Proteomes" id="UP000231333">
    <property type="component" value="Unassembled WGS sequence"/>
</dbReference>
<gene>
    <name evidence="2" type="ORF">COV34_00995</name>
</gene>
<sequence>MRLLILTQVVDRNDPVLGFFHEWINAFALHFESITVICLKKGVYNLPHNVRVFSLGKEEGKNRFTYVLRFFTCIISLRNEYDSVFVHMNQEYVLLGGIIWKIFRKRVSMWRNHHAGSFLTDIASFFCDQVFCTSKYSYTAKYKKIIFMPVGIDADVFYPRDVTRKNNTLLFIARIAPPKNLHLIIDALIILKHKGLDLELDVYGAPLPKDEAYFENIKQSVKTHRLQVIFHGPIKNTETPSIYTSHDICINMSSSGMYDKTIFEAMACGCLSIASNKNLVGLVKDIFIVNQDDAHDLAQKLETIVGLDLEQKNAYRSELRNIVVMHHSLRSLAEKIHTVLL</sequence>
<dbReference type="CDD" id="cd03801">
    <property type="entry name" value="GT4_PimA-like"/>
    <property type="match status" value="1"/>
</dbReference>
<dbReference type="GO" id="GO:0009103">
    <property type="term" value="P:lipopolysaccharide biosynthetic process"/>
    <property type="evidence" value="ECO:0007669"/>
    <property type="project" value="TreeGrafter"/>
</dbReference>
<protein>
    <recommendedName>
        <fullName evidence="4">Glycosyl transferase family 1 domain-containing protein</fullName>
    </recommendedName>
</protein>
<comment type="caution">
    <text evidence="2">The sequence shown here is derived from an EMBL/GenBank/DDBJ whole genome shotgun (WGS) entry which is preliminary data.</text>
</comment>
<dbReference type="Pfam" id="PF13692">
    <property type="entry name" value="Glyco_trans_1_4"/>
    <property type="match status" value="1"/>
</dbReference>
<dbReference type="Gene3D" id="3.40.50.2000">
    <property type="entry name" value="Glycogen Phosphorylase B"/>
    <property type="match status" value="1"/>
</dbReference>
<dbReference type="AlphaFoldDB" id="A0A2H0QV72"/>
<dbReference type="PANTHER" id="PTHR46401:SF2">
    <property type="entry name" value="GLYCOSYLTRANSFERASE WBBK-RELATED"/>
    <property type="match status" value="1"/>
</dbReference>
<dbReference type="GO" id="GO:0016757">
    <property type="term" value="F:glycosyltransferase activity"/>
    <property type="evidence" value="ECO:0007669"/>
    <property type="project" value="TreeGrafter"/>
</dbReference>
<evidence type="ECO:0000256" key="1">
    <source>
        <dbReference type="ARBA" id="ARBA00022679"/>
    </source>
</evidence>
<name>A0A2H0QV72_9BACT</name>
<dbReference type="PANTHER" id="PTHR46401">
    <property type="entry name" value="GLYCOSYLTRANSFERASE WBBK-RELATED"/>
    <property type="match status" value="1"/>
</dbReference>
<evidence type="ECO:0000313" key="3">
    <source>
        <dbReference type="Proteomes" id="UP000231333"/>
    </source>
</evidence>
<organism evidence="2 3">
    <name type="scientific">Candidatus Zambryskibacteria bacterium CG10_big_fil_rev_8_21_14_0_10_42_12</name>
    <dbReference type="NCBI Taxonomy" id="1975115"/>
    <lineage>
        <taxon>Bacteria</taxon>
        <taxon>Candidatus Zambryskiibacteriota</taxon>
    </lineage>
</organism>
<reference evidence="2 3" key="1">
    <citation type="submission" date="2017-09" db="EMBL/GenBank/DDBJ databases">
        <title>Depth-based differentiation of microbial function through sediment-hosted aquifers and enrichment of novel symbionts in the deep terrestrial subsurface.</title>
        <authorList>
            <person name="Probst A.J."/>
            <person name="Ladd B."/>
            <person name="Jarett J.K."/>
            <person name="Geller-Mcgrath D.E."/>
            <person name="Sieber C.M."/>
            <person name="Emerson J.B."/>
            <person name="Anantharaman K."/>
            <person name="Thomas B.C."/>
            <person name="Malmstrom R."/>
            <person name="Stieglmeier M."/>
            <person name="Klingl A."/>
            <person name="Woyke T."/>
            <person name="Ryan C.M."/>
            <person name="Banfield J.F."/>
        </authorList>
    </citation>
    <scope>NUCLEOTIDE SEQUENCE [LARGE SCALE GENOMIC DNA]</scope>
    <source>
        <strain evidence="2">CG10_big_fil_rev_8_21_14_0_10_42_12</strain>
    </source>
</reference>
<keyword evidence="1" id="KW-0808">Transferase</keyword>
<evidence type="ECO:0000313" key="2">
    <source>
        <dbReference type="EMBL" id="PIR38179.1"/>
    </source>
</evidence>
<evidence type="ECO:0008006" key="4">
    <source>
        <dbReference type="Google" id="ProtNLM"/>
    </source>
</evidence>
<accession>A0A2H0QV72</accession>
<proteinExistence type="predicted"/>
<dbReference type="EMBL" id="PCXL01000011">
    <property type="protein sequence ID" value="PIR38179.1"/>
    <property type="molecule type" value="Genomic_DNA"/>
</dbReference>